<dbReference type="Proteomes" id="UP000824540">
    <property type="component" value="Unassembled WGS sequence"/>
</dbReference>
<sequence length="86" mass="9496">MGGQMSEPLTCKVQRNHQMLDRGNRKEMQIPCGGNLTSRTGTILSPGFPDPYLNSLNCVWKITVPEGSGIQVWPPVTAWGYPLPIK</sequence>
<dbReference type="InterPro" id="IPR035914">
    <property type="entry name" value="Sperma_CUB_dom_sf"/>
</dbReference>
<dbReference type="PROSITE" id="PS01180">
    <property type="entry name" value="CUB"/>
    <property type="match status" value="1"/>
</dbReference>
<accession>A0A8T2PWJ3</accession>
<reference evidence="4" key="1">
    <citation type="thesis" date="2021" institute="BYU ScholarsArchive" country="Provo, UT, USA">
        <title>Applications of and Algorithms for Genome Assembly and Genomic Analyses with an Emphasis on Marine Teleosts.</title>
        <authorList>
            <person name="Pickett B.D."/>
        </authorList>
    </citation>
    <scope>NUCLEOTIDE SEQUENCE</scope>
    <source>
        <strain evidence="4">HI-2016</strain>
    </source>
</reference>
<dbReference type="PANTHER" id="PTHR46908">
    <property type="entry name" value="CUBILIN-LIKE PROTEIN"/>
    <property type="match status" value="1"/>
</dbReference>
<keyword evidence="5" id="KW-1185">Reference proteome</keyword>
<evidence type="ECO:0000256" key="1">
    <source>
        <dbReference type="ARBA" id="ARBA00023157"/>
    </source>
</evidence>
<dbReference type="SUPFAM" id="SSF49854">
    <property type="entry name" value="Spermadhesin, CUB domain"/>
    <property type="match status" value="1"/>
</dbReference>
<dbReference type="CDD" id="cd00041">
    <property type="entry name" value="CUB"/>
    <property type="match status" value="1"/>
</dbReference>
<dbReference type="OrthoDB" id="5804959at2759"/>
<dbReference type="InterPro" id="IPR000859">
    <property type="entry name" value="CUB_dom"/>
</dbReference>
<evidence type="ECO:0000313" key="4">
    <source>
        <dbReference type="EMBL" id="KAG9355664.1"/>
    </source>
</evidence>
<organism evidence="4 5">
    <name type="scientific">Albula glossodonta</name>
    <name type="common">roundjaw bonefish</name>
    <dbReference type="NCBI Taxonomy" id="121402"/>
    <lineage>
        <taxon>Eukaryota</taxon>
        <taxon>Metazoa</taxon>
        <taxon>Chordata</taxon>
        <taxon>Craniata</taxon>
        <taxon>Vertebrata</taxon>
        <taxon>Euteleostomi</taxon>
        <taxon>Actinopterygii</taxon>
        <taxon>Neopterygii</taxon>
        <taxon>Teleostei</taxon>
        <taxon>Albuliformes</taxon>
        <taxon>Albulidae</taxon>
        <taxon>Albula</taxon>
    </lineage>
</organism>
<evidence type="ECO:0000259" key="3">
    <source>
        <dbReference type="PROSITE" id="PS01180"/>
    </source>
</evidence>
<gene>
    <name evidence="4" type="ORF">JZ751_000502</name>
</gene>
<name>A0A8T2PWJ3_9TELE</name>
<evidence type="ECO:0000313" key="5">
    <source>
        <dbReference type="Proteomes" id="UP000824540"/>
    </source>
</evidence>
<dbReference type="InterPro" id="IPR052129">
    <property type="entry name" value="Spermadhesin-Link_domain"/>
</dbReference>
<dbReference type="EMBL" id="JAFBMS010000001">
    <property type="protein sequence ID" value="KAG9355664.1"/>
    <property type="molecule type" value="Genomic_DNA"/>
</dbReference>
<proteinExistence type="predicted"/>
<comment type="caution">
    <text evidence="4">The sequence shown here is derived from an EMBL/GenBank/DDBJ whole genome shotgun (WGS) entry which is preliminary data.</text>
</comment>
<protein>
    <recommendedName>
        <fullName evidence="3">CUB domain-containing protein</fullName>
    </recommendedName>
</protein>
<evidence type="ECO:0000256" key="2">
    <source>
        <dbReference type="PROSITE-ProRule" id="PRU00059"/>
    </source>
</evidence>
<dbReference type="PANTHER" id="PTHR46908:SF8">
    <property type="entry name" value="C-TYPE LECTIN DOMAIN-CONTAINING PROTEIN"/>
    <property type="match status" value="1"/>
</dbReference>
<dbReference type="Gene3D" id="2.60.120.290">
    <property type="entry name" value="Spermadhesin, CUB domain"/>
    <property type="match status" value="1"/>
</dbReference>
<feature type="domain" description="CUB" evidence="3">
    <location>
        <begin position="32"/>
        <end position="72"/>
    </location>
</feature>
<dbReference type="AlphaFoldDB" id="A0A8T2PWJ3"/>
<comment type="caution">
    <text evidence="2">Lacks conserved residue(s) required for the propagation of feature annotation.</text>
</comment>
<keyword evidence="1" id="KW-1015">Disulfide bond</keyword>
<dbReference type="Pfam" id="PF00431">
    <property type="entry name" value="CUB"/>
    <property type="match status" value="1"/>
</dbReference>